<feature type="compositionally biased region" description="Low complexity" evidence="1">
    <location>
        <begin position="1"/>
        <end position="40"/>
    </location>
</feature>
<accession>A0A9W7GBJ2</accession>
<sequence length="536" mass="56607">MLRTSYLSTLRSVSSSSSSPSPDDGLPPSSSTTSSSSSSSNPLYLRQSDIVSYYTLDGGSPTGKINVGVAVTAFLAGPNTATWMVEVRPLEDYSEESKPGYYRELTRRNRGRNEVVDMKDLRKEVGSYVRAVDAFKVAVDRDGLPLGLKEDRVYDQEGFEGIVRPKSNIVIDEAVNEEDGRKYKDLKNRILLDALALGGTAALAVGVVDRELASDYLLGLASGIIYVGLLSISTDTMGGPSATPGDALGMLRKNLPPLRLLAPALALGVVAVDNYVKGNPLIQPGNLLHTVTPSQFAATMGGFVTYRLPIVFREVGGAIGEELGIEGASLLPGSVGVAVEIGREGIRGMGGEGMGEEGMGGEGKKENVVVVVSGARGYVDPLMVSDAVVASSSSTVFLPPLVSPGDPGYEEGGVVGVQGGGRGWRREDMEREGVKVVVADVEGVESLRRSFDGVMVGVWCSDTTLDKIRDRVKANCERRGEEPPGDETLVADIEYGIVSGVFEFTILGEGEGEGRGGVEELGKALEYAINISEGVQ</sequence>
<reference evidence="3" key="1">
    <citation type="journal article" date="2023" name="Commun. Biol.">
        <title>Genome analysis of Parmales, the sister group of diatoms, reveals the evolutionary specialization of diatoms from phago-mixotrophs to photoautotrophs.</title>
        <authorList>
            <person name="Ban H."/>
            <person name="Sato S."/>
            <person name="Yoshikawa S."/>
            <person name="Yamada K."/>
            <person name="Nakamura Y."/>
            <person name="Ichinomiya M."/>
            <person name="Sato N."/>
            <person name="Blanc-Mathieu R."/>
            <person name="Endo H."/>
            <person name="Kuwata A."/>
            <person name="Ogata H."/>
        </authorList>
    </citation>
    <scope>NUCLEOTIDE SEQUENCE [LARGE SCALE GENOMIC DNA]</scope>
</reference>
<evidence type="ECO:0000313" key="3">
    <source>
        <dbReference type="Proteomes" id="UP001165065"/>
    </source>
</evidence>
<organism evidence="2 3">
    <name type="scientific">Triparma columacea</name>
    <dbReference type="NCBI Taxonomy" id="722753"/>
    <lineage>
        <taxon>Eukaryota</taxon>
        <taxon>Sar</taxon>
        <taxon>Stramenopiles</taxon>
        <taxon>Ochrophyta</taxon>
        <taxon>Bolidophyceae</taxon>
        <taxon>Parmales</taxon>
        <taxon>Triparmaceae</taxon>
        <taxon>Triparma</taxon>
    </lineage>
</organism>
<keyword evidence="3" id="KW-1185">Reference proteome</keyword>
<name>A0A9W7GBJ2_9STRA</name>
<evidence type="ECO:0000313" key="2">
    <source>
        <dbReference type="EMBL" id="GMI39570.1"/>
    </source>
</evidence>
<feature type="region of interest" description="Disordered" evidence="1">
    <location>
        <begin position="1"/>
        <end position="42"/>
    </location>
</feature>
<dbReference type="Proteomes" id="UP001165065">
    <property type="component" value="Unassembled WGS sequence"/>
</dbReference>
<gene>
    <name evidence="2" type="ORF">TrCOL_g5027</name>
</gene>
<dbReference type="AlphaFoldDB" id="A0A9W7GBJ2"/>
<comment type="caution">
    <text evidence="2">The sequence shown here is derived from an EMBL/GenBank/DDBJ whole genome shotgun (WGS) entry which is preliminary data.</text>
</comment>
<proteinExistence type="predicted"/>
<dbReference type="OrthoDB" id="6334211at2759"/>
<evidence type="ECO:0000256" key="1">
    <source>
        <dbReference type="SAM" id="MobiDB-lite"/>
    </source>
</evidence>
<protein>
    <submittedName>
        <fullName evidence="2">Uncharacterized protein</fullName>
    </submittedName>
</protein>
<dbReference type="EMBL" id="BRYA01000106">
    <property type="protein sequence ID" value="GMI39570.1"/>
    <property type="molecule type" value="Genomic_DNA"/>
</dbReference>